<keyword evidence="1" id="KW-1133">Transmembrane helix</keyword>
<reference evidence="3" key="2">
    <citation type="submission" date="2020-03" db="EMBL/GenBank/DDBJ databases">
        <title>Complete Genome Sequence of Adlercreutzia sp. strain 8CFCBH1 Producing Equol, Isolated from Healthy Japanese Feces.</title>
        <authorList>
            <person name="Ogata Y."/>
            <person name="Sakamoto M."/>
            <person name="Ohkuma M."/>
            <person name="Hattori M."/>
            <person name="Suda W."/>
        </authorList>
    </citation>
    <scope>NUCLEOTIDE SEQUENCE [LARGE SCALE GENOMIC DNA]</scope>
    <source>
        <strain evidence="3">8CFCBH1</strain>
    </source>
</reference>
<evidence type="ECO:0000313" key="3">
    <source>
        <dbReference type="Proteomes" id="UP000501727"/>
    </source>
</evidence>
<evidence type="ECO:0008006" key="4">
    <source>
        <dbReference type="Google" id="ProtNLM"/>
    </source>
</evidence>
<feature type="transmembrane region" description="Helical" evidence="1">
    <location>
        <begin position="47"/>
        <end position="69"/>
    </location>
</feature>
<proteinExistence type="predicted"/>
<feature type="transmembrane region" description="Helical" evidence="1">
    <location>
        <begin position="181"/>
        <end position="204"/>
    </location>
</feature>
<sequence>MGKPPEKGLIDMAELRMTADAETATPAAGAKRTVAAAEKKGLAIQDLILVAVLLAAGAVLKLTVGSLLASFGMKPNFIIAAYCLAIIIIRPNVAQSLVIGLIAGLVCQIPMLNATPLLNIPSELLGALACGLLIHVPMKIGKLDVNPLVNTFISTCVSGFTFAALSVYINVVSVGGDFAVAMAAYVAIVLGTATFNCIFVEVLATPLKKVLKR</sequence>
<gene>
    <name evidence="2" type="ORF">ADCFC_18010</name>
</gene>
<name>A0A6F8SNF9_9ACTN</name>
<dbReference type="AlphaFoldDB" id="A0A6F8SNF9"/>
<keyword evidence="3" id="KW-1185">Reference proteome</keyword>
<protein>
    <recommendedName>
        <fullName evidence="4">ECF transporter S component</fullName>
    </recommendedName>
</protein>
<evidence type="ECO:0000313" key="2">
    <source>
        <dbReference type="EMBL" id="BCA89304.1"/>
    </source>
</evidence>
<feature type="transmembrane region" description="Helical" evidence="1">
    <location>
        <begin position="118"/>
        <end position="136"/>
    </location>
</feature>
<feature type="transmembrane region" description="Helical" evidence="1">
    <location>
        <begin position="81"/>
        <end position="106"/>
    </location>
</feature>
<keyword evidence="1" id="KW-0812">Transmembrane</keyword>
<dbReference type="KEGG" id="ahat:ADCFC_19230"/>
<dbReference type="EMBL" id="AP022829">
    <property type="protein sequence ID" value="BCA89304.1"/>
    <property type="molecule type" value="Genomic_DNA"/>
</dbReference>
<organism evidence="2 3">
    <name type="scientific">Adlercreutzia hattorii</name>
    <dbReference type="NCBI Taxonomy" id="2707299"/>
    <lineage>
        <taxon>Bacteria</taxon>
        <taxon>Bacillati</taxon>
        <taxon>Actinomycetota</taxon>
        <taxon>Coriobacteriia</taxon>
        <taxon>Eggerthellales</taxon>
        <taxon>Eggerthellaceae</taxon>
        <taxon>Adlercreutzia</taxon>
    </lineage>
</organism>
<accession>A0A6F8SNF9</accession>
<feature type="transmembrane region" description="Helical" evidence="1">
    <location>
        <begin position="148"/>
        <end position="169"/>
    </location>
</feature>
<evidence type="ECO:0000256" key="1">
    <source>
        <dbReference type="SAM" id="Phobius"/>
    </source>
</evidence>
<keyword evidence="1" id="KW-0472">Membrane</keyword>
<reference evidence="3" key="1">
    <citation type="journal article" date="2020" name="Microbiol. Resour. Announc.">
        <title>Complete Genome Sequence of Adlercreutzia sp. Strain 8CFCBH1, a Potent Producer of Equol, Isolated from Healthy Japanese Feces.</title>
        <authorList>
            <person name="Ogata Y."/>
            <person name="Sakamoto M."/>
            <person name="Ohkuma M."/>
            <person name="Hattori M."/>
            <person name="Suda W."/>
        </authorList>
    </citation>
    <scope>NUCLEOTIDE SEQUENCE [LARGE SCALE GENOMIC DNA]</scope>
    <source>
        <strain evidence="3">8CFCBH1</strain>
    </source>
</reference>
<dbReference type="Proteomes" id="UP000501727">
    <property type="component" value="Chromosome"/>
</dbReference>